<accession>A0A6M4H3G8</accession>
<dbReference type="InterPro" id="IPR000374">
    <property type="entry name" value="PC_trans"/>
</dbReference>
<comment type="pathway">
    <text evidence="3 18">Phospholipid metabolism; CDP-diacylglycerol biosynthesis; CDP-diacylglycerol from sn-glycerol 3-phosphate: step 3/3.</text>
</comment>
<dbReference type="GO" id="GO:0016024">
    <property type="term" value="P:CDP-diacylglycerol biosynthetic process"/>
    <property type="evidence" value="ECO:0007669"/>
    <property type="project" value="UniProtKB-UniPathway"/>
</dbReference>
<reference evidence="20 21" key="1">
    <citation type="submission" date="2020-04" db="EMBL/GenBank/DDBJ databases">
        <title>Usitatibacter rugosus gen. nov., sp. nov. and Usitatibacter palustris sp. nov., novel members of Usitatibacteraceae fam. nov. within the order Nitrosomonadales isolated from soil.</title>
        <authorList>
            <person name="Huber K.J."/>
            <person name="Neumann-Schaal M."/>
            <person name="Geppert A."/>
            <person name="Luckner M."/>
            <person name="Wanner G."/>
            <person name="Overmann J."/>
        </authorList>
    </citation>
    <scope>NUCLEOTIDE SEQUENCE [LARGE SCALE GENOMIC DNA]</scope>
    <source>
        <strain evidence="20 21">Swamp67</strain>
    </source>
</reference>
<keyword evidence="15 19" id="KW-0472">Membrane</keyword>
<sequence length="273" mass="29335">MLRTRVITAVAVLPVVLGMLAWAPHWLWAGFAALIALVGCWEWSRMCGLATTAQRGFLVFSGTIAGTLVALYVVSPGQLYPAVALALLWLAAAFWVVAVPVWLAKKLRPAPWTLAFAGWITLWPMWVALVDLRDRGRWLLLAAALIVWIADIAAYFAGRRFGKNKLAPAISPGKTWEGVYGALAGVLAYGLVLLVWSTGSVAPTSWWIVFLTALLALTAASIIGDLYESWIKRGAGVKDSSNLLPGHGGVLDRIDALCSTLPLAALLVSYKGV</sequence>
<evidence type="ECO:0000256" key="5">
    <source>
        <dbReference type="ARBA" id="ARBA00010185"/>
    </source>
</evidence>
<dbReference type="Pfam" id="PF01148">
    <property type="entry name" value="CTP_transf_1"/>
    <property type="match status" value="1"/>
</dbReference>
<dbReference type="Proteomes" id="UP000503096">
    <property type="component" value="Chromosome"/>
</dbReference>
<evidence type="ECO:0000256" key="16">
    <source>
        <dbReference type="ARBA" id="ARBA00023209"/>
    </source>
</evidence>
<feature type="transmembrane region" description="Helical" evidence="19">
    <location>
        <begin position="205"/>
        <end position="223"/>
    </location>
</feature>
<dbReference type="PANTHER" id="PTHR46382">
    <property type="entry name" value="PHOSPHATIDATE CYTIDYLYLTRANSFERASE"/>
    <property type="match status" value="1"/>
</dbReference>
<keyword evidence="13 19" id="KW-1133">Transmembrane helix</keyword>
<evidence type="ECO:0000256" key="4">
    <source>
        <dbReference type="ARBA" id="ARBA00005189"/>
    </source>
</evidence>
<evidence type="ECO:0000256" key="13">
    <source>
        <dbReference type="ARBA" id="ARBA00022989"/>
    </source>
</evidence>
<name>A0A6M4H3G8_9PROT</name>
<dbReference type="UniPathway" id="UPA00557">
    <property type="reaction ID" value="UER00614"/>
</dbReference>
<evidence type="ECO:0000256" key="10">
    <source>
        <dbReference type="ARBA" id="ARBA00022679"/>
    </source>
</evidence>
<dbReference type="PROSITE" id="PS01315">
    <property type="entry name" value="CDS"/>
    <property type="match status" value="1"/>
</dbReference>
<dbReference type="FunCoup" id="A0A6M4H3G8">
    <property type="interactions" value="441"/>
</dbReference>
<dbReference type="EMBL" id="CP053073">
    <property type="protein sequence ID" value="QJR14151.1"/>
    <property type="molecule type" value="Genomic_DNA"/>
</dbReference>
<evidence type="ECO:0000256" key="17">
    <source>
        <dbReference type="ARBA" id="ARBA00023264"/>
    </source>
</evidence>
<keyword evidence="11 18" id="KW-0812">Transmembrane</keyword>
<keyword evidence="8" id="KW-1003">Cell membrane</keyword>
<comment type="similarity">
    <text evidence="5 18">Belongs to the CDS family.</text>
</comment>
<feature type="transmembrane region" description="Helical" evidence="19">
    <location>
        <begin position="56"/>
        <end position="74"/>
    </location>
</feature>
<keyword evidence="10 18" id="KW-0808">Transferase</keyword>
<dbReference type="EC" id="2.7.7.41" evidence="6 18"/>
<evidence type="ECO:0000256" key="1">
    <source>
        <dbReference type="ARBA" id="ARBA00001698"/>
    </source>
</evidence>
<evidence type="ECO:0000256" key="15">
    <source>
        <dbReference type="ARBA" id="ARBA00023136"/>
    </source>
</evidence>
<evidence type="ECO:0000256" key="6">
    <source>
        <dbReference type="ARBA" id="ARBA00012487"/>
    </source>
</evidence>
<keyword evidence="12 18" id="KW-0548">Nucleotidyltransferase</keyword>
<keyword evidence="16" id="KW-0594">Phospholipid biosynthesis</keyword>
<evidence type="ECO:0000256" key="3">
    <source>
        <dbReference type="ARBA" id="ARBA00005119"/>
    </source>
</evidence>
<dbReference type="GO" id="GO:0004605">
    <property type="term" value="F:phosphatidate cytidylyltransferase activity"/>
    <property type="evidence" value="ECO:0007669"/>
    <property type="project" value="UniProtKB-EC"/>
</dbReference>
<feature type="transmembrane region" description="Helical" evidence="19">
    <location>
        <begin position="179"/>
        <end position="199"/>
    </location>
</feature>
<evidence type="ECO:0000313" key="20">
    <source>
        <dbReference type="EMBL" id="QJR14151.1"/>
    </source>
</evidence>
<evidence type="ECO:0000256" key="12">
    <source>
        <dbReference type="ARBA" id="ARBA00022695"/>
    </source>
</evidence>
<feature type="transmembrane region" description="Helical" evidence="19">
    <location>
        <begin position="110"/>
        <end position="126"/>
    </location>
</feature>
<comment type="pathway">
    <text evidence="4">Lipid metabolism.</text>
</comment>
<evidence type="ECO:0000256" key="18">
    <source>
        <dbReference type="RuleBase" id="RU003938"/>
    </source>
</evidence>
<protein>
    <recommendedName>
        <fullName evidence="7 18">Phosphatidate cytidylyltransferase</fullName>
        <ecNumber evidence="6 18">2.7.7.41</ecNumber>
    </recommendedName>
</protein>
<keyword evidence="9" id="KW-0444">Lipid biosynthesis</keyword>
<feature type="transmembrane region" description="Helical" evidence="19">
    <location>
        <begin position="28"/>
        <end position="44"/>
    </location>
</feature>
<evidence type="ECO:0000256" key="19">
    <source>
        <dbReference type="SAM" id="Phobius"/>
    </source>
</evidence>
<evidence type="ECO:0000256" key="11">
    <source>
        <dbReference type="ARBA" id="ARBA00022692"/>
    </source>
</evidence>
<evidence type="ECO:0000256" key="8">
    <source>
        <dbReference type="ARBA" id="ARBA00022475"/>
    </source>
</evidence>
<dbReference type="PANTHER" id="PTHR46382:SF1">
    <property type="entry name" value="PHOSPHATIDATE CYTIDYLYLTRANSFERASE"/>
    <property type="match status" value="1"/>
</dbReference>
<gene>
    <name evidence="20" type="primary">cdsA</name>
    <name evidence="20" type="ORF">DSM104440_00944</name>
</gene>
<keyword evidence="21" id="KW-1185">Reference proteome</keyword>
<feature type="transmembrane region" description="Helical" evidence="19">
    <location>
        <begin position="80"/>
        <end position="103"/>
    </location>
</feature>
<comment type="subcellular location">
    <subcellularLocation>
        <location evidence="2">Cell membrane</location>
        <topology evidence="2">Multi-pass membrane protein</topology>
    </subcellularLocation>
</comment>
<dbReference type="GO" id="GO:0005886">
    <property type="term" value="C:plasma membrane"/>
    <property type="evidence" value="ECO:0007669"/>
    <property type="project" value="UniProtKB-SubCell"/>
</dbReference>
<dbReference type="InParanoid" id="A0A6M4H3G8"/>
<dbReference type="KEGG" id="upl:DSM104440_00944"/>
<dbReference type="AlphaFoldDB" id="A0A6M4H3G8"/>
<evidence type="ECO:0000256" key="9">
    <source>
        <dbReference type="ARBA" id="ARBA00022516"/>
    </source>
</evidence>
<feature type="transmembrane region" description="Helical" evidence="19">
    <location>
        <begin position="138"/>
        <end position="158"/>
    </location>
</feature>
<evidence type="ECO:0000313" key="21">
    <source>
        <dbReference type="Proteomes" id="UP000503096"/>
    </source>
</evidence>
<proteinExistence type="inferred from homology"/>
<keyword evidence="14" id="KW-0443">Lipid metabolism</keyword>
<evidence type="ECO:0000256" key="14">
    <source>
        <dbReference type="ARBA" id="ARBA00023098"/>
    </source>
</evidence>
<keyword evidence="17" id="KW-1208">Phospholipid metabolism</keyword>
<comment type="catalytic activity">
    <reaction evidence="1 18">
        <text>a 1,2-diacyl-sn-glycero-3-phosphate + CTP + H(+) = a CDP-1,2-diacyl-sn-glycerol + diphosphate</text>
        <dbReference type="Rhea" id="RHEA:16229"/>
        <dbReference type="ChEBI" id="CHEBI:15378"/>
        <dbReference type="ChEBI" id="CHEBI:33019"/>
        <dbReference type="ChEBI" id="CHEBI:37563"/>
        <dbReference type="ChEBI" id="CHEBI:58332"/>
        <dbReference type="ChEBI" id="CHEBI:58608"/>
        <dbReference type="EC" id="2.7.7.41"/>
    </reaction>
</comment>
<evidence type="ECO:0000256" key="2">
    <source>
        <dbReference type="ARBA" id="ARBA00004651"/>
    </source>
</evidence>
<evidence type="ECO:0000256" key="7">
    <source>
        <dbReference type="ARBA" id="ARBA00019373"/>
    </source>
</evidence>
<organism evidence="20 21">
    <name type="scientific">Usitatibacter palustris</name>
    <dbReference type="NCBI Taxonomy" id="2732487"/>
    <lineage>
        <taxon>Bacteria</taxon>
        <taxon>Pseudomonadati</taxon>
        <taxon>Pseudomonadota</taxon>
        <taxon>Betaproteobacteria</taxon>
        <taxon>Nitrosomonadales</taxon>
        <taxon>Usitatibacteraceae</taxon>
        <taxon>Usitatibacter</taxon>
    </lineage>
</organism>
<dbReference type="RefSeq" id="WP_171160937.1">
    <property type="nucleotide sequence ID" value="NZ_CP053073.1"/>
</dbReference>